<dbReference type="GO" id="GO:0016020">
    <property type="term" value="C:membrane"/>
    <property type="evidence" value="ECO:0007669"/>
    <property type="project" value="UniProtKB-SubCell"/>
</dbReference>
<evidence type="ECO:0000259" key="8">
    <source>
        <dbReference type="Pfam" id="PF04577"/>
    </source>
</evidence>
<dbReference type="AlphaFoldDB" id="A0AAD9IQ33"/>
<protein>
    <recommendedName>
        <fullName evidence="8">Glycosyltransferase 61 catalytic domain-containing protein</fullName>
    </recommendedName>
</protein>
<dbReference type="GO" id="GO:0035269">
    <property type="term" value="P:protein O-linked glycosylation via mannose"/>
    <property type="evidence" value="ECO:0007669"/>
    <property type="project" value="TreeGrafter"/>
</dbReference>
<proteinExistence type="predicted"/>
<accession>A0AAD9IQ33</accession>
<keyword evidence="3" id="KW-0808">Transferase</keyword>
<evidence type="ECO:0000313" key="9">
    <source>
        <dbReference type="EMBL" id="KAK2138856.1"/>
    </source>
</evidence>
<organism evidence="9 10">
    <name type="scientific">Paralvinella palmiformis</name>
    <dbReference type="NCBI Taxonomy" id="53620"/>
    <lineage>
        <taxon>Eukaryota</taxon>
        <taxon>Metazoa</taxon>
        <taxon>Spiralia</taxon>
        <taxon>Lophotrochozoa</taxon>
        <taxon>Annelida</taxon>
        <taxon>Polychaeta</taxon>
        <taxon>Sedentaria</taxon>
        <taxon>Canalipalpata</taxon>
        <taxon>Terebellida</taxon>
        <taxon>Terebelliformia</taxon>
        <taxon>Alvinellidae</taxon>
        <taxon>Paralvinella</taxon>
    </lineage>
</organism>
<evidence type="ECO:0000256" key="4">
    <source>
        <dbReference type="ARBA" id="ARBA00022692"/>
    </source>
</evidence>
<reference evidence="9" key="1">
    <citation type="journal article" date="2023" name="Mol. Biol. Evol.">
        <title>Third-Generation Sequencing Reveals the Adaptive Role of the Epigenome in Three Deep-Sea Polychaetes.</title>
        <authorList>
            <person name="Perez M."/>
            <person name="Aroh O."/>
            <person name="Sun Y."/>
            <person name="Lan Y."/>
            <person name="Juniper S.K."/>
            <person name="Young C.R."/>
            <person name="Angers B."/>
            <person name="Qian P.Y."/>
        </authorList>
    </citation>
    <scope>NUCLEOTIDE SEQUENCE</scope>
    <source>
        <strain evidence="9">P08H-3</strain>
    </source>
</reference>
<keyword evidence="7" id="KW-0325">Glycoprotein</keyword>
<dbReference type="GO" id="GO:0005783">
    <property type="term" value="C:endoplasmic reticulum"/>
    <property type="evidence" value="ECO:0007669"/>
    <property type="project" value="TreeGrafter"/>
</dbReference>
<dbReference type="Pfam" id="PF04577">
    <property type="entry name" value="Glyco_transf_61"/>
    <property type="match status" value="1"/>
</dbReference>
<dbReference type="Proteomes" id="UP001208570">
    <property type="component" value="Unassembled WGS sequence"/>
</dbReference>
<keyword evidence="5" id="KW-1133">Transmembrane helix</keyword>
<keyword evidence="6" id="KW-0472">Membrane</keyword>
<dbReference type="InterPro" id="IPR007657">
    <property type="entry name" value="Glycosyltransferase_61"/>
</dbReference>
<evidence type="ECO:0000256" key="5">
    <source>
        <dbReference type="ARBA" id="ARBA00022989"/>
    </source>
</evidence>
<name>A0AAD9IQ33_9ANNE</name>
<keyword evidence="4" id="KW-0812">Transmembrane</keyword>
<evidence type="ECO:0000256" key="7">
    <source>
        <dbReference type="ARBA" id="ARBA00023180"/>
    </source>
</evidence>
<keyword evidence="2" id="KW-0328">Glycosyltransferase</keyword>
<evidence type="ECO:0000256" key="2">
    <source>
        <dbReference type="ARBA" id="ARBA00022676"/>
    </source>
</evidence>
<dbReference type="PANTHER" id="PTHR20961">
    <property type="entry name" value="GLYCOSYLTRANSFERASE"/>
    <property type="match status" value="1"/>
</dbReference>
<comment type="caution">
    <text evidence="9">The sequence shown here is derived from an EMBL/GenBank/DDBJ whole genome shotgun (WGS) entry which is preliminary data.</text>
</comment>
<evidence type="ECO:0000256" key="1">
    <source>
        <dbReference type="ARBA" id="ARBA00004167"/>
    </source>
</evidence>
<comment type="subcellular location">
    <subcellularLocation>
        <location evidence="1">Membrane</location>
        <topology evidence="1">Single-pass membrane protein</topology>
    </subcellularLocation>
</comment>
<evidence type="ECO:0000313" key="10">
    <source>
        <dbReference type="Proteomes" id="UP001208570"/>
    </source>
</evidence>
<evidence type="ECO:0000256" key="6">
    <source>
        <dbReference type="ARBA" id="ARBA00023136"/>
    </source>
</evidence>
<dbReference type="GO" id="GO:0097363">
    <property type="term" value="F:protein O-acetylglucosaminyltransferase activity"/>
    <property type="evidence" value="ECO:0007669"/>
    <property type="project" value="TreeGrafter"/>
</dbReference>
<keyword evidence="10" id="KW-1185">Reference proteome</keyword>
<sequence>MADAHSSTYFKILDTFPGIMTVFYEDSIENVSISLRRKYYDYISNDCKLLEKNSKGGDFFGRKHYDAECRQTFSETWHGHLLQDLALGIGIPDNITTKNNQSRIVTFLHLIPDGISFNDGDVLYGNLKIVPQKCKRKLTRSCPRIPRNIPKYKEVFTITQFWGSGFYHGTLENLPRIAPYLHFLHTHPHIRIHVASKMKYLNLLHIHSSRLITEPVIHAEILYMPAGGPCGKSPLFTTQVLADIITNNMTYNGNQDTLVLIKRSHKRWFNNHDQILTMLRRHASNLKLRVEVFADNPLPHINKTIEMFSRALVVIAPHGAGEVNLIFSRPGTLLIEGLCYDSDKKTNLCYRNMAQALGLRYYGLIYKYQCMKITSKQIERPLLEYLVKQMNYREDNS</sequence>
<dbReference type="InterPro" id="IPR049625">
    <property type="entry name" value="Glyco_transf_61_cat"/>
</dbReference>
<feature type="domain" description="Glycosyltransferase 61 catalytic" evidence="8">
    <location>
        <begin position="166"/>
        <end position="334"/>
    </location>
</feature>
<evidence type="ECO:0000256" key="3">
    <source>
        <dbReference type="ARBA" id="ARBA00022679"/>
    </source>
</evidence>
<dbReference type="PANTHER" id="PTHR20961:SF38">
    <property type="entry name" value="PROTEIN O-LINKED-MANNOSE BETA-1,4-N-ACETYLGLUCOSAMINYLTRANSFERASE 2"/>
    <property type="match status" value="1"/>
</dbReference>
<dbReference type="EMBL" id="JAODUP010002300">
    <property type="protein sequence ID" value="KAK2138856.1"/>
    <property type="molecule type" value="Genomic_DNA"/>
</dbReference>
<gene>
    <name evidence="9" type="ORF">LSH36_2308g00002</name>
</gene>